<evidence type="ECO:0000256" key="1">
    <source>
        <dbReference type="ARBA" id="ARBA00001561"/>
    </source>
</evidence>
<comment type="catalytic activity">
    <reaction evidence="1">
        <text>Hydrolyzes the link between N-acetylmuramoyl residues and L-amino acid residues in certain cell-wall glycopeptides.</text>
        <dbReference type="EC" id="3.5.1.28"/>
    </reaction>
</comment>
<dbReference type="Gene3D" id="3.40.80.10">
    <property type="entry name" value="Peptidoglycan recognition protein-like"/>
    <property type="match status" value="1"/>
</dbReference>
<sequence>MPDLVVLHFTAMDTAEAALERLCDPEAEVSCHYLIGRDGRCWHLVEEAERAWHAGAGSWGGRDDVNSHSIGIELDNRGAEPFSERLMTALERILPGILARWDIPPCRVIAHSDMAPGRKSDPGPRFDWRRLALCGLSCWPCGADDATAGGPTAFTAHLEAFGYPTNVPHDALLLAFRSRFRPWAAGPLEQADMALATDLARRFPIDRGRATA</sequence>
<keyword evidence="3" id="KW-0378">Hydrolase</keyword>
<dbReference type="GO" id="GO:0008745">
    <property type="term" value="F:N-acetylmuramoyl-L-alanine amidase activity"/>
    <property type="evidence" value="ECO:0007669"/>
    <property type="project" value="UniProtKB-EC"/>
</dbReference>
<dbReference type="EMBL" id="FOLG01000005">
    <property type="protein sequence ID" value="SFC47971.1"/>
    <property type="molecule type" value="Genomic_DNA"/>
</dbReference>
<evidence type="ECO:0000256" key="3">
    <source>
        <dbReference type="ARBA" id="ARBA00022801"/>
    </source>
</evidence>
<dbReference type="GO" id="GO:0019867">
    <property type="term" value="C:outer membrane"/>
    <property type="evidence" value="ECO:0007669"/>
    <property type="project" value="TreeGrafter"/>
</dbReference>
<dbReference type="Proteomes" id="UP000198728">
    <property type="component" value="Unassembled WGS sequence"/>
</dbReference>
<evidence type="ECO:0000313" key="7">
    <source>
        <dbReference type="Proteomes" id="UP000198728"/>
    </source>
</evidence>
<organism evidence="6 7">
    <name type="scientific">Tropicimonas isoalkanivorans</name>
    <dbReference type="NCBI Taxonomy" id="441112"/>
    <lineage>
        <taxon>Bacteria</taxon>
        <taxon>Pseudomonadati</taxon>
        <taxon>Pseudomonadota</taxon>
        <taxon>Alphaproteobacteria</taxon>
        <taxon>Rhodobacterales</taxon>
        <taxon>Roseobacteraceae</taxon>
        <taxon>Tropicimonas</taxon>
    </lineage>
</organism>
<dbReference type="InterPro" id="IPR051206">
    <property type="entry name" value="NAMLAA_amidase_2"/>
</dbReference>
<dbReference type="STRING" id="441112.SAMN04488094_105130"/>
<name>A0A1I1JIH1_9RHOB</name>
<dbReference type="PANTHER" id="PTHR30417">
    <property type="entry name" value="N-ACETYLMURAMOYL-L-ALANINE AMIDASE AMID"/>
    <property type="match status" value="1"/>
</dbReference>
<dbReference type="InterPro" id="IPR002502">
    <property type="entry name" value="Amidase_domain"/>
</dbReference>
<dbReference type="AlphaFoldDB" id="A0A1I1JIH1"/>
<accession>A0A1I1JIH1</accession>
<proteinExistence type="predicted"/>
<dbReference type="InterPro" id="IPR036505">
    <property type="entry name" value="Amidase/PGRP_sf"/>
</dbReference>
<keyword evidence="4" id="KW-0961">Cell wall biogenesis/degradation</keyword>
<evidence type="ECO:0000256" key="4">
    <source>
        <dbReference type="ARBA" id="ARBA00023316"/>
    </source>
</evidence>
<feature type="domain" description="N-acetylmuramoyl-L-alanine amidase" evidence="5">
    <location>
        <begin position="1"/>
        <end position="123"/>
    </location>
</feature>
<dbReference type="EC" id="3.5.1.28" evidence="2"/>
<dbReference type="RefSeq" id="WP_342741245.1">
    <property type="nucleotide sequence ID" value="NZ_FOLG01000005.1"/>
</dbReference>
<reference evidence="6 7" key="1">
    <citation type="submission" date="2016-10" db="EMBL/GenBank/DDBJ databases">
        <authorList>
            <person name="de Groot N.N."/>
        </authorList>
    </citation>
    <scope>NUCLEOTIDE SEQUENCE [LARGE SCALE GENOMIC DNA]</scope>
    <source>
        <strain evidence="6 7">DSM 19548</strain>
    </source>
</reference>
<dbReference type="GO" id="GO:0071555">
    <property type="term" value="P:cell wall organization"/>
    <property type="evidence" value="ECO:0007669"/>
    <property type="project" value="UniProtKB-KW"/>
</dbReference>
<dbReference type="CDD" id="cd06583">
    <property type="entry name" value="PGRP"/>
    <property type="match status" value="1"/>
</dbReference>
<dbReference type="Pfam" id="PF01510">
    <property type="entry name" value="Amidase_2"/>
    <property type="match status" value="1"/>
</dbReference>
<protein>
    <recommendedName>
        <fullName evidence="2">N-acetylmuramoyl-L-alanine amidase</fullName>
        <ecNumber evidence="2">3.5.1.28</ecNumber>
    </recommendedName>
</protein>
<evidence type="ECO:0000256" key="2">
    <source>
        <dbReference type="ARBA" id="ARBA00011901"/>
    </source>
</evidence>
<dbReference type="GO" id="GO:0009254">
    <property type="term" value="P:peptidoglycan turnover"/>
    <property type="evidence" value="ECO:0007669"/>
    <property type="project" value="TreeGrafter"/>
</dbReference>
<dbReference type="SUPFAM" id="SSF55846">
    <property type="entry name" value="N-acetylmuramoyl-L-alanine amidase-like"/>
    <property type="match status" value="1"/>
</dbReference>
<dbReference type="PANTHER" id="PTHR30417:SF1">
    <property type="entry name" value="N-ACETYLMURAMOYL-L-ALANINE AMIDASE AMID"/>
    <property type="match status" value="1"/>
</dbReference>
<keyword evidence="7" id="KW-1185">Reference proteome</keyword>
<evidence type="ECO:0000313" key="6">
    <source>
        <dbReference type="EMBL" id="SFC47971.1"/>
    </source>
</evidence>
<evidence type="ECO:0000259" key="5">
    <source>
        <dbReference type="SMART" id="SM00644"/>
    </source>
</evidence>
<dbReference type="SMART" id="SM00644">
    <property type="entry name" value="Ami_2"/>
    <property type="match status" value="1"/>
</dbReference>
<dbReference type="GO" id="GO:0009253">
    <property type="term" value="P:peptidoglycan catabolic process"/>
    <property type="evidence" value="ECO:0007669"/>
    <property type="project" value="InterPro"/>
</dbReference>
<gene>
    <name evidence="6" type="ORF">SAMN04488094_105130</name>
</gene>